<accession>A0A4U0V9A5</accession>
<gene>
    <name evidence="2" type="ORF">B0A54_04506</name>
</gene>
<comment type="caution">
    <text evidence="2">The sequence shown here is derived from an EMBL/GenBank/DDBJ whole genome shotgun (WGS) entry which is preliminary data.</text>
</comment>
<dbReference type="Proteomes" id="UP000310066">
    <property type="component" value="Unassembled WGS sequence"/>
</dbReference>
<feature type="compositionally biased region" description="Low complexity" evidence="1">
    <location>
        <begin position="103"/>
        <end position="113"/>
    </location>
</feature>
<proteinExistence type="predicted"/>
<feature type="compositionally biased region" description="Acidic residues" evidence="1">
    <location>
        <begin position="58"/>
        <end position="83"/>
    </location>
</feature>
<dbReference type="EMBL" id="NAJP01000014">
    <property type="protein sequence ID" value="TKA44556.1"/>
    <property type="molecule type" value="Genomic_DNA"/>
</dbReference>
<organism evidence="2 3">
    <name type="scientific">Friedmanniomyces endolithicus</name>
    <dbReference type="NCBI Taxonomy" id="329885"/>
    <lineage>
        <taxon>Eukaryota</taxon>
        <taxon>Fungi</taxon>
        <taxon>Dikarya</taxon>
        <taxon>Ascomycota</taxon>
        <taxon>Pezizomycotina</taxon>
        <taxon>Dothideomycetes</taxon>
        <taxon>Dothideomycetidae</taxon>
        <taxon>Mycosphaerellales</taxon>
        <taxon>Teratosphaeriaceae</taxon>
        <taxon>Friedmanniomyces</taxon>
    </lineage>
</organism>
<sequence>MQHGTEPEIKYKRAREPRSRYSGQSNAGQSYDEINRLVDMEEGRKYDRRHEAKSVAEEREEQDSVTDMFESEMSEISGDEDGGDEKGGGKKARSNGKQRARDSGSGSVSVLGLESTVRFNVDLKPNSMILTGCRPNHRPDSVQAGAQSVSASQVTAVRVVVHNPDTDEEATYQTAVESHGEDDLEEVAGAGPRRAVGGEDEAARSAIPRAVQEVDAEVFHDSEEPVERASAGLVVGAEGI</sequence>
<evidence type="ECO:0000313" key="3">
    <source>
        <dbReference type="Proteomes" id="UP000310066"/>
    </source>
</evidence>
<feature type="compositionally biased region" description="Low complexity" evidence="1">
    <location>
        <begin position="141"/>
        <end position="151"/>
    </location>
</feature>
<reference evidence="2 3" key="1">
    <citation type="submission" date="2017-03" db="EMBL/GenBank/DDBJ databases">
        <title>Genomes of endolithic fungi from Antarctica.</title>
        <authorList>
            <person name="Coleine C."/>
            <person name="Masonjones S."/>
            <person name="Stajich J.E."/>
        </authorList>
    </citation>
    <scope>NUCLEOTIDE SEQUENCE [LARGE SCALE GENOMIC DNA]</scope>
    <source>
        <strain evidence="2 3">CCFEE 5311</strain>
    </source>
</reference>
<evidence type="ECO:0000313" key="2">
    <source>
        <dbReference type="EMBL" id="TKA44556.1"/>
    </source>
</evidence>
<feature type="region of interest" description="Disordered" evidence="1">
    <location>
        <begin position="1"/>
        <end position="116"/>
    </location>
</feature>
<feature type="compositionally biased region" description="Basic and acidic residues" evidence="1">
    <location>
        <begin position="1"/>
        <end position="19"/>
    </location>
</feature>
<protein>
    <submittedName>
        <fullName evidence="2">Uncharacterized protein</fullName>
    </submittedName>
</protein>
<name>A0A4U0V9A5_9PEZI</name>
<feature type="region of interest" description="Disordered" evidence="1">
    <location>
        <begin position="219"/>
        <end position="240"/>
    </location>
</feature>
<dbReference type="AlphaFoldDB" id="A0A4U0V9A5"/>
<feature type="compositionally biased region" description="Basic residues" evidence="1">
    <location>
        <begin position="89"/>
        <end position="98"/>
    </location>
</feature>
<feature type="region of interest" description="Disordered" evidence="1">
    <location>
        <begin position="130"/>
        <end position="151"/>
    </location>
</feature>
<feature type="compositionally biased region" description="Basic and acidic residues" evidence="1">
    <location>
        <begin position="33"/>
        <end position="57"/>
    </location>
</feature>
<evidence type="ECO:0000256" key="1">
    <source>
        <dbReference type="SAM" id="MobiDB-lite"/>
    </source>
</evidence>